<feature type="compositionally biased region" description="Basic and acidic residues" evidence="15">
    <location>
        <begin position="1"/>
        <end position="21"/>
    </location>
</feature>
<dbReference type="SMART" id="SM00391">
    <property type="entry name" value="MBD"/>
    <property type="match status" value="1"/>
</dbReference>
<dbReference type="Pfam" id="PF00856">
    <property type="entry name" value="SET"/>
    <property type="match status" value="1"/>
</dbReference>
<evidence type="ECO:0000256" key="6">
    <source>
        <dbReference type="ARBA" id="ARBA00022679"/>
    </source>
</evidence>
<dbReference type="Gene3D" id="2.170.270.10">
    <property type="entry name" value="SET domain"/>
    <property type="match status" value="2"/>
</dbReference>
<evidence type="ECO:0000256" key="11">
    <source>
        <dbReference type="ARBA" id="ARBA00022853"/>
    </source>
</evidence>
<dbReference type="InterPro" id="IPR051516">
    <property type="entry name" value="SETDB_methyltransferase"/>
</dbReference>
<keyword evidence="13" id="KW-0804">Transcription</keyword>
<evidence type="ECO:0000259" key="16">
    <source>
        <dbReference type="PROSITE" id="PS50280"/>
    </source>
</evidence>
<keyword evidence="5" id="KW-0489">Methyltransferase</keyword>
<evidence type="ECO:0000256" key="9">
    <source>
        <dbReference type="ARBA" id="ARBA00022737"/>
    </source>
</evidence>
<feature type="region of interest" description="Disordered" evidence="15">
    <location>
        <begin position="708"/>
        <end position="731"/>
    </location>
</feature>
<feature type="compositionally biased region" description="Basic and acidic residues" evidence="15">
    <location>
        <begin position="1083"/>
        <end position="1094"/>
    </location>
</feature>
<organism evidence="18 19">
    <name type="scientific">Orchesella dallaii</name>
    <dbReference type="NCBI Taxonomy" id="48710"/>
    <lineage>
        <taxon>Eukaryota</taxon>
        <taxon>Metazoa</taxon>
        <taxon>Ecdysozoa</taxon>
        <taxon>Arthropoda</taxon>
        <taxon>Hexapoda</taxon>
        <taxon>Collembola</taxon>
        <taxon>Entomobryomorpha</taxon>
        <taxon>Entomobryoidea</taxon>
        <taxon>Orchesellidae</taxon>
        <taxon>Orchesellinae</taxon>
        <taxon>Orchesella</taxon>
    </lineage>
</organism>
<dbReference type="InterPro" id="IPR041292">
    <property type="entry name" value="Tudor_4"/>
</dbReference>
<sequence length="1313" mass="145581">MESESDKIMDVQIKSKDKVDKPPVTLNGTVATMEVDLDTETPGEVKKDEVNEEDAKVTNLKIVKIEKIEEMDVDDKNLEQKVEIKEVDVGDTELIDVKKEKIEPEKVQTSAAATQNTPDKKVIMLNTMAISKMFKSPPKPSTGSPEPASIPLATSSQKSGAATERSRNQQEIMKLTQALATALKTESKKKVFCANTNCNLKTDTVFDAPSYARCYFGMPKNGQRKICMYCMNKADKFNQKSKQLVRNQENLFQLSVEIQTASSTPVVDLDSPVGSPEEPDRESAIAKAPADNYLITLGRFSDVIEETLKNLGLEKQVKQCTESLSKQVDDLSDGFKDLDVRLEKARDTIEATTKTYNDHVSGGQPVMVEIGSLDIDQLGVVAVAQNNNLQQFRSVDALSRTETKKLDKAVAELKSLEDAAPPAPEPARRVVKPGAAPHRSQLIFAKPKVGQEVYAMSRHSLYFWLAAKVIAVNLTSRPVMYTVQFQQKVKPRSKSSDERDMYVRELTGKQVAFKKSCTVQLPIGCRVIAKFKDLLETDAEVDGMLYAGVTAECPKTTNGFRYLIFFDDGYAQYVHQSDVFPVAEASPEVWVDVHNNSRDFIRDYVKKYPNRHMIRPAVGSTLNVELNGSWIQAMIVEVDSSLMKVKYLKSNPEGVEYEWVYRGSTRIGPLFMKMKQMESKSVCTVARRHTYSSRNAAISFEVNRDTMDDDPGSKVMKKSTGGLPQHAGQTVRTPDGQVLSTVMETMGSMVKVNIPEDCPTPRPFVLHNCSPACAHVYVEENYRRVSPLVIPFYLGWARQMTPNNGPVYYYTPCGIRCGSYRDIHAYIVRTQIEIPIDCFSLENTIDCLNAFEPGRKIESVKDISYGKEWTPVAMVNSLDHDLPVFSSYITSRVKGEGVDLNDEDGFLACCDCEDDCQDKEKCACWQLTLAGISFKTAEKEGETLEGYENRRLKNHVLSGIYECNRNCKCRSTCFNRVVQNKVKWPVQIFKTICKGWGVRALHDMPQGSFICVYTGQLLTDAGANASGIQEGDEFLAELDFIECNEQMKEDYESDVTDIENEEPGAKCAARLRNVLVPTVAAKEPPEAKKEEVAKKSTGGGSNGASSSAAGVVQKAVKSTRGVKRLNNGATVAATSSISPNRPVARKSGSKNGTSISGTNGVGSKKPSPSSSGVPSPALSKRSSKDDSDSDDEDGANRAYSSFCASSGTKDKQGVHRLPLREYFGKDEAVYIMDAKNMGNFGRYLNHSCDPNVFVQNLFVDTHDPRFPWVAFFTKKDVKAGTELTWDYNYEIGSVPGKTLYCYCLQQGCRGRLL</sequence>
<keyword evidence="14" id="KW-0539">Nucleus</keyword>
<dbReference type="Proteomes" id="UP001642540">
    <property type="component" value="Unassembled WGS sequence"/>
</dbReference>
<dbReference type="Gene3D" id="2.30.30.140">
    <property type="match status" value="2"/>
</dbReference>
<dbReference type="PROSITE" id="PS50280">
    <property type="entry name" value="SET"/>
    <property type="match status" value="1"/>
</dbReference>
<evidence type="ECO:0000256" key="12">
    <source>
        <dbReference type="ARBA" id="ARBA00023015"/>
    </source>
</evidence>
<feature type="compositionally biased region" description="Low complexity" evidence="15">
    <location>
        <begin position="1161"/>
        <end position="1180"/>
    </location>
</feature>
<feature type="compositionally biased region" description="Polar residues" evidence="15">
    <location>
        <begin position="1127"/>
        <end position="1139"/>
    </location>
</feature>
<evidence type="ECO:0000256" key="8">
    <source>
        <dbReference type="ARBA" id="ARBA00022723"/>
    </source>
</evidence>
<dbReference type="Pfam" id="PF01429">
    <property type="entry name" value="MBD"/>
    <property type="match status" value="1"/>
</dbReference>
<comment type="subcellular location">
    <subcellularLocation>
        <location evidence="2">Chromosome</location>
    </subcellularLocation>
    <subcellularLocation>
        <location evidence="1">Nucleus</location>
    </subcellularLocation>
</comment>
<dbReference type="Pfam" id="PF05033">
    <property type="entry name" value="Pre-SET"/>
    <property type="match status" value="1"/>
</dbReference>
<evidence type="ECO:0000256" key="3">
    <source>
        <dbReference type="ARBA" id="ARBA00022454"/>
    </source>
</evidence>
<dbReference type="InterPro" id="IPR046341">
    <property type="entry name" value="SET_dom_sf"/>
</dbReference>
<evidence type="ECO:0000256" key="1">
    <source>
        <dbReference type="ARBA" id="ARBA00004123"/>
    </source>
</evidence>
<evidence type="ECO:0000256" key="15">
    <source>
        <dbReference type="SAM" id="MobiDB-lite"/>
    </source>
</evidence>
<dbReference type="PANTHER" id="PTHR46024:SF1">
    <property type="entry name" value="HISTONE-LYSINE N-METHYLTRANSFERASE EGGLESS"/>
    <property type="match status" value="1"/>
</dbReference>
<evidence type="ECO:0000256" key="13">
    <source>
        <dbReference type="ARBA" id="ARBA00023163"/>
    </source>
</evidence>
<keyword evidence="19" id="KW-1185">Reference proteome</keyword>
<reference evidence="18 19" key="1">
    <citation type="submission" date="2024-08" db="EMBL/GenBank/DDBJ databases">
        <authorList>
            <person name="Cucini C."/>
            <person name="Frati F."/>
        </authorList>
    </citation>
    <scope>NUCLEOTIDE SEQUENCE [LARGE SCALE GENOMIC DNA]</scope>
</reference>
<feature type="compositionally biased region" description="Polar residues" evidence="15">
    <location>
        <begin position="1149"/>
        <end position="1158"/>
    </location>
</feature>
<name>A0ABP1QQ92_9HEXA</name>
<comment type="caution">
    <text evidence="18">The sequence shown here is derived from an EMBL/GenBank/DDBJ whole genome shotgun (WGS) entry which is preliminary data.</text>
</comment>
<feature type="compositionally biased region" description="Basic and acidic residues" evidence="15">
    <location>
        <begin position="43"/>
        <end position="53"/>
    </location>
</feature>
<evidence type="ECO:0000313" key="18">
    <source>
        <dbReference type="EMBL" id="CAL8104766.1"/>
    </source>
</evidence>
<evidence type="ECO:0000256" key="4">
    <source>
        <dbReference type="ARBA" id="ARBA00022491"/>
    </source>
</evidence>
<feature type="region of interest" description="Disordered" evidence="15">
    <location>
        <begin position="1"/>
        <end position="53"/>
    </location>
</feature>
<dbReference type="InterPro" id="IPR001739">
    <property type="entry name" value="Methyl_CpG_DNA-bd"/>
</dbReference>
<dbReference type="SUPFAM" id="SSF82199">
    <property type="entry name" value="SET domain"/>
    <property type="match status" value="1"/>
</dbReference>
<keyword evidence="6" id="KW-0808">Transferase</keyword>
<evidence type="ECO:0000256" key="2">
    <source>
        <dbReference type="ARBA" id="ARBA00004286"/>
    </source>
</evidence>
<keyword evidence="11" id="KW-0156">Chromatin regulator</keyword>
<accession>A0ABP1QQ92</accession>
<dbReference type="InterPro" id="IPR001214">
    <property type="entry name" value="SET_dom"/>
</dbReference>
<dbReference type="SUPFAM" id="SSF54171">
    <property type="entry name" value="DNA-binding domain"/>
    <property type="match status" value="1"/>
</dbReference>
<keyword evidence="4" id="KW-0678">Repressor</keyword>
<keyword evidence="12" id="KW-0805">Transcription regulation</keyword>
<evidence type="ECO:0000256" key="14">
    <source>
        <dbReference type="ARBA" id="ARBA00023242"/>
    </source>
</evidence>
<feature type="domain" description="Pre-SET" evidence="17">
    <location>
        <begin position="908"/>
        <end position="981"/>
    </location>
</feature>
<proteinExistence type="predicted"/>
<protein>
    <recommendedName>
        <fullName evidence="20">Histone-lysine N-methyltransferase eggless</fullName>
    </recommendedName>
</protein>
<evidence type="ECO:0000256" key="7">
    <source>
        <dbReference type="ARBA" id="ARBA00022691"/>
    </source>
</evidence>
<dbReference type="InterPro" id="IPR007728">
    <property type="entry name" value="Pre-SET_dom"/>
</dbReference>
<dbReference type="Pfam" id="PF18359">
    <property type="entry name" value="Tudor_5"/>
    <property type="match status" value="1"/>
</dbReference>
<feature type="domain" description="SET" evidence="16">
    <location>
        <begin position="984"/>
        <end position="1288"/>
    </location>
</feature>
<keyword evidence="7" id="KW-0949">S-adenosyl-L-methionine</keyword>
<evidence type="ECO:0000256" key="10">
    <source>
        <dbReference type="ARBA" id="ARBA00022833"/>
    </source>
</evidence>
<dbReference type="CDD" id="cd20382">
    <property type="entry name" value="Tudor_SETDB1_rpt1"/>
    <property type="match status" value="1"/>
</dbReference>
<evidence type="ECO:0008006" key="20">
    <source>
        <dbReference type="Google" id="ProtNLM"/>
    </source>
</evidence>
<dbReference type="SMART" id="SM00468">
    <property type="entry name" value="PreSET"/>
    <property type="match status" value="1"/>
</dbReference>
<keyword evidence="8" id="KW-0479">Metal-binding</keyword>
<feature type="compositionally biased region" description="Low complexity" evidence="15">
    <location>
        <begin position="1103"/>
        <end position="1118"/>
    </location>
</feature>
<feature type="region of interest" description="Disordered" evidence="15">
    <location>
        <begin position="133"/>
        <end position="170"/>
    </location>
</feature>
<evidence type="ECO:0000259" key="17">
    <source>
        <dbReference type="PROSITE" id="PS50867"/>
    </source>
</evidence>
<keyword evidence="9" id="KW-0677">Repeat</keyword>
<dbReference type="SMART" id="SM00317">
    <property type="entry name" value="SET"/>
    <property type="match status" value="1"/>
</dbReference>
<dbReference type="EMBL" id="CAXLJM020000036">
    <property type="protein sequence ID" value="CAL8104766.1"/>
    <property type="molecule type" value="Genomic_DNA"/>
</dbReference>
<evidence type="ECO:0000256" key="5">
    <source>
        <dbReference type="ARBA" id="ARBA00022603"/>
    </source>
</evidence>
<dbReference type="Pfam" id="PF18358">
    <property type="entry name" value="Tudor_4"/>
    <property type="match status" value="1"/>
</dbReference>
<dbReference type="InterPro" id="IPR016177">
    <property type="entry name" value="DNA-bd_dom_sf"/>
</dbReference>
<dbReference type="InterPro" id="IPR041291">
    <property type="entry name" value="TUDOR_5"/>
</dbReference>
<keyword evidence="10" id="KW-0862">Zinc</keyword>
<evidence type="ECO:0000313" key="19">
    <source>
        <dbReference type="Proteomes" id="UP001642540"/>
    </source>
</evidence>
<dbReference type="PANTHER" id="PTHR46024">
    <property type="entry name" value="HISTONE-LYSINE N-METHYLTRANSFERASE EGGLESS"/>
    <property type="match status" value="1"/>
</dbReference>
<keyword evidence="3" id="KW-0158">Chromosome</keyword>
<gene>
    <name evidence="18" type="ORF">ODALV1_LOCUS11851</name>
</gene>
<feature type="region of interest" description="Disordered" evidence="15">
    <location>
        <begin position="1080"/>
        <end position="1202"/>
    </location>
</feature>
<dbReference type="PROSITE" id="PS50867">
    <property type="entry name" value="PRE_SET"/>
    <property type="match status" value="1"/>
</dbReference>